<dbReference type="EMBL" id="JBBKAR010000056">
    <property type="protein sequence ID" value="MEJ8306659.1"/>
    <property type="molecule type" value="Genomic_DNA"/>
</dbReference>
<reference evidence="1" key="1">
    <citation type="submission" date="2024-03" db="EMBL/GenBank/DDBJ databases">
        <title>Whole genome sequecning of epiphytes from Marcgravia umbellata leaves.</title>
        <authorList>
            <person name="Kumar G."/>
            <person name="Savka M.A."/>
        </authorList>
    </citation>
    <scope>NUCLEOTIDE SEQUENCE</scope>
    <source>
        <strain evidence="1">RIT_BL5</strain>
    </source>
</reference>
<name>A0ACC6PID1_9BACL</name>
<gene>
    <name evidence="1" type="ORF">WKI47_22340</name>
</gene>
<accession>A0ACC6PID1</accession>
<keyword evidence="2" id="KW-1185">Reference proteome</keyword>
<proteinExistence type="predicted"/>
<organism evidence="1 2">
    <name type="scientific">Saccharibacillus sacchari</name>
    <dbReference type="NCBI Taxonomy" id="456493"/>
    <lineage>
        <taxon>Bacteria</taxon>
        <taxon>Bacillati</taxon>
        <taxon>Bacillota</taxon>
        <taxon>Bacilli</taxon>
        <taxon>Bacillales</taxon>
        <taxon>Paenibacillaceae</taxon>
        <taxon>Saccharibacillus</taxon>
    </lineage>
</organism>
<comment type="caution">
    <text evidence="1">The sequence shown here is derived from an EMBL/GenBank/DDBJ whole genome shotgun (WGS) entry which is preliminary data.</text>
</comment>
<dbReference type="Proteomes" id="UP001380953">
    <property type="component" value="Unassembled WGS sequence"/>
</dbReference>
<evidence type="ECO:0000313" key="1">
    <source>
        <dbReference type="EMBL" id="MEJ8306659.1"/>
    </source>
</evidence>
<evidence type="ECO:0000313" key="2">
    <source>
        <dbReference type="Proteomes" id="UP001380953"/>
    </source>
</evidence>
<protein>
    <submittedName>
        <fullName evidence="1">Uncharacterized protein</fullName>
    </submittedName>
</protein>
<sequence>MSPRQRVRRANVEVDDNTLIPEMIQRLRGLVENEVHIGMEGGGELALIAAVHEFGSAKMNIPARSYIGTAKKKAQAAISKAVRAGVTEIALGTRDPTSLLQQLGEIGLDKTLKNFDRIKQPPLSPIYASRKRGRKLLVSDRDLRGSIVFKVVAKS</sequence>